<organism evidence="1 2">
    <name type="scientific">Ensete ventricosum</name>
    <name type="common">Abyssinian banana</name>
    <name type="synonym">Musa ensete</name>
    <dbReference type="NCBI Taxonomy" id="4639"/>
    <lineage>
        <taxon>Eukaryota</taxon>
        <taxon>Viridiplantae</taxon>
        <taxon>Streptophyta</taxon>
        <taxon>Embryophyta</taxon>
        <taxon>Tracheophyta</taxon>
        <taxon>Spermatophyta</taxon>
        <taxon>Magnoliopsida</taxon>
        <taxon>Liliopsida</taxon>
        <taxon>Zingiberales</taxon>
        <taxon>Musaceae</taxon>
        <taxon>Ensete</taxon>
    </lineage>
</organism>
<sequence length="90" mass="10068">MDCPSAMLRSGMTREWVDEGMIRSYKELHFGELHNDKKGYGFKETTGELNCSSAYIRLREPGKLEDKVEEANVATKEAKENRIGASPATG</sequence>
<dbReference type="EMBL" id="AMZH03010298">
    <property type="protein sequence ID" value="RRT55010.1"/>
    <property type="molecule type" value="Genomic_DNA"/>
</dbReference>
<evidence type="ECO:0000313" key="2">
    <source>
        <dbReference type="Proteomes" id="UP000287651"/>
    </source>
</evidence>
<proteinExistence type="predicted"/>
<evidence type="ECO:0000313" key="1">
    <source>
        <dbReference type="EMBL" id="RRT55010.1"/>
    </source>
</evidence>
<gene>
    <name evidence="1" type="ORF">B296_00048769</name>
</gene>
<comment type="caution">
    <text evidence="1">The sequence shown here is derived from an EMBL/GenBank/DDBJ whole genome shotgun (WGS) entry which is preliminary data.</text>
</comment>
<dbReference type="AlphaFoldDB" id="A0A426YTE5"/>
<reference evidence="1 2" key="1">
    <citation type="journal article" date="2014" name="Agronomy (Basel)">
        <title>A Draft Genome Sequence for Ensete ventricosum, the Drought-Tolerant Tree Against Hunger.</title>
        <authorList>
            <person name="Harrison J."/>
            <person name="Moore K.A."/>
            <person name="Paszkiewicz K."/>
            <person name="Jones T."/>
            <person name="Grant M."/>
            <person name="Ambacheew D."/>
            <person name="Muzemil S."/>
            <person name="Studholme D.J."/>
        </authorList>
    </citation>
    <scope>NUCLEOTIDE SEQUENCE [LARGE SCALE GENOMIC DNA]</scope>
</reference>
<accession>A0A426YTE5</accession>
<protein>
    <submittedName>
        <fullName evidence="1">Uncharacterized protein</fullName>
    </submittedName>
</protein>
<dbReference type="Proteomes" id="UP000287651">
    <property type="component" value="Unassembled WGS sequence"/>
</dbReference>
<name>A0A426YTE5_ENSVE</name>